<name>A0A7M5XB51_9CNID</name>
<dbReference type="Gene3D" id="2.60.120.650">
    <property type="entry name" value="Cupin"/>
    <property type="match status" value="1"/>
</dbReference>
<dbReference type="PANTHER" id="PTHR12480:SF19">
    <property type="entry name" value="CUPIN-LIKE DOMAIN-CONTAINING PROTEIN"/>
    <property type="match status" value="1"/>
</dbReference>
<reference evidence="2" key="1">
    <citation type="submission" date="2021-01" db="UniProtKB">
        <authorList>
            <consortium name="EnsemblMetazoa"/>
        </authorList>
    </citation>
    <scope>IDENTIFICATION</scope>
</reference>
<dbReference type="Pfam" id="PF13621">
    <property type="entry name" value="Cupin_8"/>
    <property type="match status" value="1"/>
</dbReference>
<sequence>MKLDTKLSKEIEESLNQGVTLEDCAALFKIKEKKLKFKEQPFNTKKLFWLSSLIVVLLALNNPEVYQSPKDFLERVRDDYFYSSTDKCLVGMSALSMDMTRPVSNCNICRGITEVPIVQNMTREYFLKHHAYTGAPVLVKGGASNWTALNMFSYKYFKLLYSKLDALKENDELGCQFFPYKTNFATLEDVFKMSKKRAAFKKDQWYIGWSNCLPRIQTILRRHYQRPAFLPVDSESSSLDWIFMGGSGRGAMMHIDAVNRPSWQAMIKGKKTWTIQPPPECLLHSSKRLQVTMEPGDILVVDTNKWYHSTYIHPEGGLAITIGSEYD</sequence>
<evidence type="ECO:0000259" key="1">
    <source>
        <dbReference type="Pfam" id="PF13621"/>
    </source>
</evidence>
<dbReference type="OrthoDB" id="10063099at2759"/>
<evidence type="ECO:0000313" key="2">
    <source>
        <dbReference type="EnsemblMetazoa" id="CLYHEMP020108.1"/>
    </source>
</evidence>
<dbReference type="SUPFAM" id="SSF51197">
    <property type="entry name" value="Clavaminate synthase-like"/>
    <property type="match status" value="1"/>
</dbReference>
<dbReference type="AlphaFoldDB" id="A0A7M5XB51"/>
<dbReference type="InterPro" id="IPR041667">
    <property type="entry name" value="Cupin_8"/>
</dbReference>
<feature type="domain" description="Cupin-like" evidence="1">
    <location>
        <begin position="126"/>
        <end position="279"/>
    </location>
</feature>
<dbReference type="GO" id="GO:0016706">
    <property type="term" value="F:2-oxoglutarate-dependent dioxygenase activity"/>
    <property type="evidence" value="ECO:0007669"/>
    <property type="project" value="TreeGrafter"/>
</dbReference>
<protein>
    <recommendedName>
        <fullName evidence="1">Cupin-like domain-containing protein</fullName>
    </recommendedName>
</protein>
<accession>A0A7M5XB51</accession>
<dbReference type="InterPro" id="IPR050910">
    <property type="entry name" value="JMJD6_ArgDemeth/LysHydrox"/>
</dbReference>
<dbReference type="Proteomes" id="UP000594262">
    <property type="component" value="Unplaced"/>
</dbReference>
<dbReference type="EnsemblMetazoa" id="CLYHEMT020108.1">
    <property type="protein sequence ID" value="CLYHEMP020108.1"/>
    <property type="gene ID" value="CLYHEMG020108"/>
</dbReference>
<proteinExistence type="predicted"/>
<organism evidence="2 3">
    <name type="scientific">Clytia hemisphaerica</name>
    <dbReference type="NCBI Taxonomy" id="252671"/>
    <lineage>
        <taxon>Eukaryota</taxon>
        <taxon>Metazoa</taxon>
        <taxon>Cnidaria</taxon>
        <taxon>Hydrozoa</taxon>
        <taxon>Hydroidolina</taxon>
        <taxon>Leptothecata</taxon>
        <taxon>Obeliida</taxon>
        <taxon>Clytiidae</taxon>
        <taxon>Clytia</taxon>
    </lineage>
</organism>
<keyword evidence="3" id="KW-1185">Reference proteome</keyword>
<dbReference type="PANTHER" id="PTHR12480">
    <property type="entry name" value="ARGININE DEMETHYLASE AND LYSYL-HYDROXYLASE JMJD"/>
    <property type="match status" value="1"/>
</dbReference>
<evidence type="ECO:0000313" key="3">
    <source>
        <dbReference type="Proteomes" id="UP000594262"/>
    </source>
</evidence>